<name>A0ABV6YJ00_UNCEI</name>
<dbReference type="EMBL" id="JBHPKH010000012">
    <property type="protein sequence ID" value="MFC1572328.1"/>
    <property type="molecule type" value="Genomic_DNA"/>
</dbReference>
<dbReference type="Gene3D" id="3.40.630.30">
    <property type="match status" value="1"/>
</dbReference>
<sequence length="203" mass="22831">MTPYELTILQMELECIGLNGDGRLCRIPGDAPDDIHRLFVVHHQGRYSLFAREDVPADVLSELHRRGPAVAFSDTQTVCELLYGDRDKTCAWRGFAYTFPSTFRANPGNLVIRDGRFIVFDEGREVSSAWSSRANEKCAELATETVLSHRRRGLARRVSSAWALVQLAHARIPFYSHKRGNVASRGLALSLGVEQFMDCIAYE</sequence>
<evidence type="ECO:0000313" key="1">
    <source>
        <dbReference type="EMBL" id="MFC1572328.1"/>
    </source>
</evidence>
<protein>
    <submittedName>
        <fullName evidence="1">GNAT family N-acetyltransferase</fullName>
    </submittedName>
</protein>
<accession>A0ABV6YJ00</accession>
<gene>
    <name evidence="1" type="ORF">ACFL6M_01895</name>
</gene>
<reference evidence="1 2" key="1">
    <citation type="submission" date="2024-09" db="EMBL/GenBank/DDBJ databases">
        <authorList>
            <person name="D'Angelo T."/>
        </authorList>
    </citation>
    <scope>NUCLEOTIDE SEQUENCE [LARGE SCALE GENOMIC DNA]</scope>
    <source>
        <strain evidence="1">SAG AM-320-E07</strain>
    </source>
</reference>
<evidence type="ECO:0000313" key="2">
    <source>
        <dbReference type="Proteomes" id="UP001593833"/>
    </source>
</evidence>
<proteinExistence type="predicted"/>
<organism evidence="1 2">
    <name type="scientific">Eiseniibacteriota bacterium</name>
    <dbReference type="NCBI Taxonomy" id="2212470"/>
    <lineage>
        <taxon>Bacteria</taxon>
        <taxon>Candidatus Eiseniibacteriota</taxon>
    </lineage>
</organism>
<dbReference type="Proteomes" id="UP001593833">
    <property type="component" value="Unassembled WGS sequence"/>
</dbReference>
<keyword evidence="2" id="KW-1185">Reference proteome</keyword>
<comment type="caution">
    <text evidence="1">The sequence shown here is derived from an EMBL/GenBank/DDBJ whole genome shotgun (WGS) entry which is preliminary data.</text>
</comment>